<evidence type="ECO:0000256" key="4">
    <source>
        <dbReference type="SAM" id="SignalP"/>
    </source>
</evidence>
<dbReference type="PROSITE" id="PS51257">
    <property type="entry name" value="PROKAR_LIPOPROTEIN"/>
    <property type="match status" value="1"/>
</dbReference>
<evidence type="ECO:0000313" key="6">
    <source>
        <dbReference type="Proteomes" id="UP000641386"/>
    </source>
</evidence>
<keyword evidence="3 4" id="KW-0732">Signal</keyword>
<dbReference type="InterPro" id="IPR006059">
    <property type="entry name" value="SBP"/>
</dbReference>
<dbReference type="InterPro" id="IPR006061">
    <property type="entry name" value="SBP_1_CS"/>
</dbReference>
<reference evidence="5" key="1">
    <citation type="journal article" date="2014" name="Int. J. Syst. Evol. Microbiol.">
        <title>Complete genome sequence of Corynebacterium casei LMG S-19264T (=DSM 44701T), isolated from a smear-ripened cheese.</title>
        <authorList>
            <consortium name="US DOE Joint Genome Institute (JGI-PGF)"/>
            <person name="Walter F."/>
            <person name="Albersmeier A."/>
            <person name="Kalinowski J."/>
            <person name="Ruckert C."/>
        </authorList>
    </citation>
    <scope>NUCLEOTIDE SEQUENCE</scope>
    <source>
        <strain evidence="5">JCM 3302</strain>
    </source>
</reference>
<dbReference type="GO" id="GO:0015768">
    <property type="term" value="P:maltose transport"/>
    <property type="evidence" value="ECO:0007669"/>
    <property type="project" value="TreeGrafter"/>
</dbReference>
<dbReference type="SUPFAM" id="SSF53850">
    <property type="entry name" value="Periplasmic binding protein-like II"/>
    <property type="match status" value="1"/>
</dbReference>
<protein>
    <submittedName>
        <fullName evidence="5">Sugar ABC transporter substrate-binding protein</fullName>
    </submittedName>
</protein>
<dbReference type="GO" id="GO:1901982">
    <property type="term" value="F:maltose binding"/>
    <property type="evidence" value="ECO:0007669"/>
    <property type="project" value="TreeGrafter"/>
</dbReference>
<dbReference type="PANTHER" id="PTHR30061:SF50">
    <property type="entry name" value="MALTOSE_MALTODEXTRIN-BINDING PERIPLASMIC PROTEIN"/>
    <property type="match status" value="1"/>
</dbReference>
<dbReference type="EMBL" id="BNBC01000026">
    <property type="protein sequence ID" value="GHE88420.1"/>
    <property type="molecule type" value="Genomic_DNA"/>
</dbReference>
<proteinExistence type="inferred from homology"/>
<dbReference type="GO" id="GO:0055052">
    <property type="term" value="C:ATP-binding cassette (ABC) transporter complex, substrate-binding subunit-containing"/>
    <property type="evidence" value="ECO:0007669"/>
    <property type="project" value="TreeGrafter"/>
</dbReference>
<dbReference type="GO" id="GO:0042956">
    <property type="term" value="P:maltodextrin transmembrane transport"/>
    <property type="evidence" value="ECO:0007669"/>
    <property type="project" value="TreeGrafter"/>
</dbReference>
<dbReference type="PROSITE" id="PS01037">
    <property type="entry name" value="SBP_BACTERIAL_1"/>
    <property type="match status" value="1"/>
</dbReference>
<keyword evidence="6" id="KW-1185">Reference proteome</keyword>
<evidence type="ECO:0000256" key="3">
    <source>
        <dbReference type="ARBA" id="ARBA00022729"/>
    </source>
</evidence>
<dbReference type="RefSeq" id="WP_189903883.1">
    <property type="nucleotide sequence ID" value="NZ_BNBC01000026.1"/>
</dbReference>
<dbReference type="Gene3D" id="3.40.190.10">
    <property type="entry name" value="Periplasmic binding protein-like II"/>
    <property type="match status" value="2"/>
</dbReference>
<evidence type="ECO:0000256" key="2">
    <source>
        <dbReference type="ARBA" id="ARBA00022448"/>
    </source>
</evidence>
<keyword evidence="2" id="KW-0813">Transport</keyword>
<evidence type="ECO:0000313" key="5">
    <source>
        <dbReference type="EMBL" id="GHE88420.1"/>
    </source>
</evidence>
<feature type="chain" id="PRO_5036907248" evidence="4">
    <location>
        <begin position="21"/>
        <end position="424"/>
    </location>
</feature>
<comment type="similarity">
    <text evidence="1">Belongs to the bacterial solute-binding protein 1 family.</text>
</comment>
<dbReference type="PANTHER" id="PTHR30061">
    <property type="entry name" value="MALTOSE-BINDING PERIPLASMIC PROTEIN"/>
    <property type="match status" value="1"/>
</dbReference>
<dbReference type="Proteomes" id="UP000641386">
    <property type="component" value="Unassembled WGS sequence"/>
</dbReference>
<accession>A0A919A8A9</accession>
<name>A0A919A8A9_9ACTN</name>
<organism evidence="5 6">
    <name type="scientific">Streptomyces spiralis</name>
    <dbReference type="NCBI Taxonomy" id="66376"/>
    <lineage>
        <taxon>Bacteria</taxon>
        <taxon>Bacillati</taxon>
        <taxon>Actinomycetota</taxon>
        <taxon>Actinomycetes</taxon>
        <taxon>Kitasatosporales</taxon>
        <taxon>Streptomycetaceae</taxon>
        <taxon>Streptomyces</taxon>
    </lineage>
</organism>
<dbReference type="Pfam" id="PF01547">
    <property type="entry name" value="SBP_bac_1"/>
    <property type="match status" value="1"/>
</dbReference>
<sequence>MRRGIAATALVASLALAATACGGSDSGSDKSDGPVTITWWDTSNATNEAPTYQALVKQFEAANKDIKVKYVDVPFDQAQNKFDTAAGSKGAPDILRSEVGWTPAFAKKGYFLPLDGTEALADQSKFQPNLITQAQYEGKTYGVPLVTDTLALVYNKALFQKAGITEAPKTWDELKSDAAKVKDKAGVDGYWGSTQAYYAQSFLYGEGTDTVDAAAKKITVNSPTAKKAYGSWLSMFSGKGLHKADTTADAYAHIQDAFVNGKVAAIIQGPWEITNFYKGSAFKDKSNLGIATVPAGSTGKAGAPTGGHNLSVYAGSDKAHQAAALKFVKFMTSAKSQETIALKNSTLPTRGDAYTAQVKADPGIAGYQGVLAAAQPRPALPEYSSLWGPLDTELPKIAGGKESLDKGLSNAEVAIAKLVPDFSK</sequence>
<feature type="signal peptide" evidence="4">
    <location>
        <begin position="1"/>
        <end position="20"/>
    </location>
</feature>
<dbReference type="GO" id="GO:0055085">
    <property type="term" value="P:transmembrane transport"/>
    <property type="evidence" value="ECO:0007669"/>
    <property type="project" value="InterPro"/>
</dbReference>
<comment type="caution">
    <text evidence="5">The sequence shown here is derived from an EMBL/GenBank/DDBJ whole genome shotgun (WGS) entry which is preliminary data.</text>
</comment>
<evidence type="ECO:0000256" key="1">
    <source>
        <dbReference type="ARBA" id="ARBA00008520"/>
    </source>
</evidence>
<reference evidence="5" key="2">
    <citation type="submission" date="2020-09" db="EMBL/GenBank/DDBJ databases">
        <authorList>
            <person name="Sun Q."/>
            <person name="Ohkuma M."/>
        </authorList>
    </citation>
    <scope>NUCLEOTIDE SEQUENCE</scope>
    <source>
        <strain evidence="5">JCM 3302</strain>
    </source>
</reference>
<gene>
    <name evidence="5" type="ORF">GCM10014715_51220</name>
</gene>
<dbReference type="AlphaFoldDB" id="A0A919A8A9"/>